<dbReference type="Gene3D" id="3.30.1240.10">
    <property type="match status" value="1"/>
</dbReference>
<dbReference type="InterPro" id="IPR036412">
    <property type="entry name" value="HAD-like_sf"/>
</dbReference>
<dbReference type="InterPro" id="IPR000150">
    <property type="entry name" value="Cof"/>
</dbReference>
<comment type="caution">
    <text evidence="1">The sequence shown here is derived from an EMBL/GenBank/DDBJ whole genome shotgun (WGS) entry which is preliminary data.</text>
</comment>
<dbReference type="InterPro" id="IPR023214">
    <property type="entry name" value="HAD_sf"/>
</dbReference>
<sequence>MTDIKILALDLDGTLFTHDKQVTAENRAALAYARERGIKVVITTGRPLAAIGNLLEDLDLVSEDDYSITFNGGLVQRNTGEILSQQGLKDEELDVIFEALKAVNLPADFLADDTVYSVSNGGVKSLYHQANPMLTFIELDSYLDLPRDIRYNKVVSVTEAAYLDAAIAELPSQLRGDFEAFKSREIIFEIMPKGVHKAAGLDRLCQHLGLDASQVMAMGDEENDLSMLTWAGWGVAMANATPEVKAVAKAVTTADNDHSGVAEAVRTYIK</sequence>
<dbReference type="SFLD" id="SFLDG01140">
    <property type="entry name" value="C2.B:_Phosphomannomutase_and_P"/>
    <property type="match status" value="1"/>
</dbReference>
<dbReference type="Proteomes" id="UP001595807">
    <property type="component" value="Unassembled WGS sequence"/>
</dbReference>
<dbReference type="RefSeq" id="WP_380427470.1">
    <property type="nucleotide sequence ID" value="NZ_JBHRZV010000051.1"/>
</dbReference>
<name>A0ABV8CX04_9STRE</name>
<gene>
    <name evidence="1" type="ORF">ACFORF_08950</name>
</gene>
<dbReference type="InterPro" id="IPR006379">
    <property type="entry name" value="HAD-SF_hydro_IIB"/>
</dbReference>
<dbReference type="Pfam" id="PF08282">
    <property type="entry name" value="Hydrolase_3"/>
    <property type="match status" value="1"/>
</dbReference>
<proteinExistence type="predicted"/>
<dbReference type="PANTHER" id="PTHR10000">
    <property type="entry name" value="PHOSPHOSERINE PHOSPHATASE"/>
    <property type="match status" value="1"/>
</dbReference>
<accession>A0ABV8CX04</accession>
<dbReference type="NCBIfam" id="TIGR00099">
    <property type="entry name" value="Cof-subfamily"/>
    <property type="match status" value="1"/>
</dbReference>
<protein>
    <submittedName>
        <fullName evidence="1">Cof-type HAD-IIB family hydrolase</fullName>
        <ecNumber evidence="1">3.1.3.-</ecNumber>
    </submittedName>
</protein>
<dbReference type="Gene3D" id="3.40.50.1000">
    <property type="entry name" value="HAD superfamily/HAD-like"/>
    <property type="match status" value="1"/>
</dbReference>
<keyword evidence="2" id="KW-1185">Reference proteome</keyword>
<dbReference type="NCBIfam" id="TIGR01484">
    <property type="entry name" value="HAD-SF-IIB"/>
    <property type="match status" value="1"/>
</dbReference>
<evidence type="ECO:0000313" key="1">
    <source>
        <dbReference type="EMBL" id="MFC3928684.1"/>
    </source>
</evidence>
<evidence type="ECO:0000313" key="2">
    <source>
        <dbReference type="Proteomes" id="UP001595807"/>
    </source>
</evidence>
<dbReference type="SFLD" id="SFLDS00003">
    <property type="entry name" value="Haloacid_Dehalogenase"/>
    <property type="match status" value="1"/>
</dbReference>
<dbReference type="EC" id="3.1.3.-" evidence="1"/>
<dbReference type="GO" id="GO:0016787">
    <property type="term" value="F:hydrolase activity"/>
    <property type="evidence" value="ECO:0007669"/>
    <property type="project" value="UniProtKB-KW"/>
</dbReference>
<dbReference type="EMBL" id="JBHRZV010000051">
    <property type="protein sequence ID" value="MFC3928684.1"/>
    <property type="molecule type" value="Genomic_DNA"/>
</dbReference>
<dbReference type="PANTHER" id="PTHR10000:SF8">
    <property type="entry name" value="HAD SUPERFAMILY HYDROLASE-LIKE, TYPE 3"/>
    <property type="match status" value="1"/>
</dbReference>
<reference evidence="2" key="1">
    <citation type="journal article" date="2019" name="Int. J. Syst. Evol. Microbiol.">
        <title>The Global Catalogue of Microorganisms (GCM) 10K type strain sequencing project: providing services to taxonomists for standard genome sequencing and annotation.</title>
        <authorList>
            <consortium name="The Broad Institute Genomics Platform"/>
            <consortium name="The Broad Institute Genome Sequencing Center for Infectious Disease"/>
            <person name="Wu L."/>
            <person name="Ma J."/>
        </authorList>
    </citation>
    <scope>NUCLEOTIDE SEQUENCE [LARGE SCALE GENOMIC DNA]</scope>
    <source>
        <strain evidence="2">CCUG 67170</strain>
    </source>
</reference>
<keyword evidence="1" id="KW-0378">Hydrolase</keyword>
<organism evidence="1 2">
    <name type="scientific">Streptococcus caprae</name>
    <dbReference type="NCBI Taxonomy" id="1640501"/>
    <lineage>
        <taxon>Bacteria</taxon>
        <taxon>Bacillati</taxon>
        <taxon>Bacillota</taxon>
        <taxon>Bacilli</taxon>
        <taxon>Lactobacillales</taxon>
        <taxon>Streptococcaceae</taxon>
        <taxon>Streptococcus</taxon>
    </lineage>
</organism>
<dbReference type="SUPFAM" id="SSF56784">
    <property type="entry name" value="HAD-like"/>
    <property type="match status" value="1"/>
</dbReference>
<dbReference type="SFLD" id="SFLDG01144">
    <property type="entry name" value="C2.B.4:_PGP_Like"/>
    <property type="match status" value="1"/>
</dbReference>
<dbReference type="CDD" id="cd07516">
    <property type="entry name" value="HAD_Pase"/>
    <property type="match status" value="1"/>
</dbReference>